<evidence type="ECO:0000313" key="2">
    <source>
        <dbReference type="EMBL" id="TXN29812.1"/>
    </source>
</evidence>
<feature type="region of interest" description="Disordered" evidence="1">
    <location>
        <begin position="68"/>
        <end position="92"/>
    </location>
</feature>
<accession>A0A5C8UN24</accession>
<protein>
    <submittedName>
        <fullName evidence="2">Uncharacterized protein</fullName>
    </submittedName>
</protein>
<comment type="caution">
    <text evidence="2">The sequence shown here is derived from an EMBL/GenBank/DDBJ whole genome shotgun (WGS) entry which is preliminary data.</text>
</comment>
<dbReference type="AlphaFoldDB" id="A0A5C8UN24"/>
<organism evidence="2 3">
    <name type="scientific">Lacisediminihabitans profunda</name>
    <dbReference type="NCBI Taxonomy" id="2594790"/>
    <lineage>
        <taxon>Bacteria</taxon>
        <taxon>Bacillati</taxon>
        <taxon>Actinomycetota</taxon>
        <taxon>Actinomycetes</taxon>
        <taxon>Micrococcales</taxon>
        <taxon>Microbacteriaceae</taxon>
        <taxon>Lacisediminihabitans</taxon>
    </lineage>
</organism>
<gene>
    <name evidence="2" type="ORF">FVP33_11750</name>
</gene>
<evidence type="ECO:0000313" key="3">
    <source>
        <dbReference type="Proteomes" id="UP000321379"/>
    </source>
</evidence>
<keyword evidence="3" id="KW-1185">Reference proteome</keyword>
<dbReference type="Proteomes" id="UP000321379">
    <property type="component" value="Unassembled WGS sequence"/>
</dbReference>
<dbReference type="RefSeq" id="WP_147783855.1">
    <property type="nucleotide sequence ID" value="NZ_VRMG01000008.1"/>
</dbReference>
<feature type="compositionally biased region" description="Pro residues" evidence="1">
    <location>
        <begin position="75"/>
        <end position="87"/>
    </location>
</feature>
<proteinExistence type="predicted"/>
<reference evidence="2 3" key="1">
    <citation type="submission" date="2019-08" db="EMBL/GenBank/DDBJ databases">
        <title>Bacterial whole genome sequence for Glaciihabitans sp. CHu50b-6-2.</title>
        <authorList>
            <person name="Jin L."/>
        </authorList>
    </citation>
    <scope>NUCLEOTIDE SEQUENCE [LARGE SCALE GENOMIC DNA]</scope>
    <source>
        <strain evidence="2 3">CHu50b-6-2</strain>
    </source>
</reference>
<sequence>MLEAPHPDQLPQVIISIGDDNTITATMDGEMFLSGPIDRDLIGHVIGSIAEQHGGPIHVDIREVDGTSHTDIVSPPRPASPARPQPGRPLSLPDVAPAPELLEVVGEGFIPGEDVGVAVILRQNSARVDGRARGVVDRTEAPGGITDMILFGMISGTVVRGDHDS</sequence>
<name>A0A5C8UN24_9MICO</name>
<dbReference type="EMBL" id="VRMG01000008">
    <property type="protein sequence ID" value="TXN29812.1"/>
    <property type="molecule type" value="Genomic_DNA"/>
</dbReference>
<evidence type="ECO:0000256" key="1">
    <source>
        <dbReference type="SAM" id="MobiDB-lite"/>
    </source>
</evidence>